<dbReference type="WBParaSite" id="nRc.2.0.1.t40094-RA">
    <property type="protein sequence ID" value="nRc.2.0.1.t40094-RA"/>
    <property type="gene ID" value="nRc.2.0.1.g40094"/>
</dbReference>
<proteinExistence type="predicted"/>
<evidence type="ECO:0000256" key="2">
    <source>
        <dbReference type="ARBA" id="ARBA00022692"/>
    </source>
</evidence>
<feature type="transmembrane region" description="Helical" evidence="5">
    <location>
        <begin position="286"/>
        <end position="310"/>
    </location>
</feature>
<feature type="transmembrane region" description="Helical" evidence="5">
    <location>
        <begin position="206"/>
        <end position="224"/>
    </location>
</feature>
<sequence>MDGGAPKSSASLGSMVSTTSGQIQNVALTSSFVHTTVLYASIAAADERTDGGKETTNEDEDLLPIASTLSSSGVKVSRTRVNNRFIIFELFDSCRSLSIKDVVDLFKNDTMPNRNTILFSLRYYVRPNCSQLTVKQQMATLSTQTLGNLWVIACCSIAFFISIISGNYRFYEHKLHRVEEIVLIISHAIIIFSATKLPENATSCRLIWFFLHFLYAVLFVLLLLETTHNYTMVTNSIRSSPFVGTTVSFVMILVIPAFICSWFSLFKWPDLLSDRSCWVQYDRNSGYVSLVPVLAMVVLTTIPLEASFFTSYRPLPMSSKAKMTLCNINQIGLIILFPLNVVSWLIMPFAIYTHNIPSYPIGCAVNIALGFAILSWHLASNSKSDIRTIFVLLRNWVSFHYQ</sequence>
<dbReference type="GO" id="GO:0004930">
    <property type="term" value="F:G protein-coupled receptor activity"/>
    <property type="evidence" value="ECO:0007669"/>
    <property type="project" value="InterPro"/>
</dbReference>
<comment type="subcellular location">
    <subcellularLocation>
        <location evidence="1">Membrane</location>
        <topology evidence="1">Multi-pass membrane protein</topology>
    </subcellularLocation>
</comment>
<feature type="transmembrane region" description="Helical" evidence="5">
    <location>
        <begin position="331"/>
        <end position="352"/>
    </location>
</feature>
<dbReference type="Pfam" id="PF00002">
    <property type="entry name" value="7tm_2"/>
    <property type="match status" value="1"/>
</dbReference>
<dbReference type="Gene3D" id="1.20.1070.10">
    <property type="entry name" value="Rhodopsin 7-helix transmembrane proteins"/>
    <property type="match status" value="1"/>
</dbReference>
<dbReference type="AlphaFoldDB" id="A0A915KNR2"/>
<keyword evidence="4 5" id="KW-0472">Membrane</keyword>
<feature type="transmembrane region" description="Helical" evidence="5">
    <location>
        <begin position="245"/>
        <end position="266"/>
    </location>
</feature>
<evidence type="ECO:0000256" key="3">
    <source>
        <dbReference type="ARBA" id="ARBA00022989"/>
    </source>
</evidence>
<accession>A0A915KNR2</accession>
<keyword evidence="6" id="KW-1185">Reference proteome</keyword>
<keyword evidence="3 5" id="KW-1133">Transmembrane helix</keyword>
<protein>
    <submittedName>
        <fullName evidence="7">G-protein coupled receptors family 2 profile 2 domain-containing protein</fullName>
    </submittedName>
</protein>
<feature type="transmembrane region" description="Helical" evidence="5">
    <location>
        <begin position="147"/>
        <end position="166"/>
    </location>
</feature>
<name>A0A915KNR2_ROMCU</name>
<evidence type="ECO:0000256" key="4">
    <source>
        <dbReference type="ARBA" id="ARBA00023136"/>
    </source>
</evidence>
<dbReference type="GO" id="GO:0016020">
    <property type="term" value="C:membrane"/>
    <property type="evidence" value="ECO:0007669"/>
    <property type="project" value="UniProtKB-SubCell"/>
</dbReference>
<dbReference type="InterPro" id="IPR000832">
    <property type="entry name" value="GPCR_2_secretin-like"/>
</dbReference>
<dbReference type="Proteomes" id="UP000887565">
    <property type="component" value="Unplaced"/>
</dbReference>
<evidence type="ECO:0000313" key="6">
    <source>
        <dbReference type="Proteomes" id="UP000887565"/>
    </source>
</evidence>
<evidence type="ECO:0000256" key="1">
    <source>
        <dbReference type="ARBA" id="ARBA00004141"/>
    </source>
</evidence>
<evidence type="ECO:0000313" key="7">
    <source>
        <dbReference type="WBParaSite" id="nRc.2.0.1.t40094-RA"/>
    </source>
</evidence>
<reference evidence="7" key="1">
    <citation type="submission" date="2022-11" db="UniProtKB">
        <authorList>
            <consortium name="WormBaseParasite"/>
        </authorList>
    </citation>
    <scope>IDENTIFICATION</scope>
</reference>
<keyword evidence="2 5" id="KW-0812">Transmembrane</keyword>
<organism evidence="6 7">
    <name type="scientific">Romanomermis culicivorax</name>
    <name type="common">Nematode worm</name>
    <dbReference type="NCBI Taxonomy" id="13658"/>
    <lineage>
        <taxon>Eukaryota</taxon>
        <taxon>Metazoa</taxon>
        <taxon>Ecdysozoa</taxon>
        <taxon>Nematoda</taxon>
        <taxon>Enoplea</taxon>
        <taxon>Dorylaimia</taxon>
        <taxon>Mermithida</taxon>
        <taxon>Mermithoidea</taxon>
        <taxon>Mermithidae</taxon>
        <taxon>Romanomermis</taxon>
    </lineage>
</organism>
<feature type="transmembrane region" description="Helical" evidence="5">
    <location>
        <begin position="358"/>
        <end position="379"/>
    </location>
</feature>
<evidence type="ECO:0000256" key="5">
    <source>
        <dbReference type="SAM" id="Phobius"/>
    </source>
</evidence>
<feature type="transmembrane region" description="Helical" evidence="5">
    <location>
        <begin position="178"/>
        <end position="194"/>
    </location>
</feature>